<proteinExistence type="predicted"/>
<dbReference type="Gene3D" id="3.40.50.1820">
    <property type="entry name" value="alpha/beta hydrolase"/>
    <property type="match status" value="1"/>
</dbReference>
<dbReference type="RefSeq" id="WP_197667987.1">
    <property type="nucleotide sequence ID" value="NZ_JADUMB010000005.1"/>
</dbReference>
<protein>
    <submittedName>
        <fullName evidence="1">Uncharacterized protein</fullName>
    </submittedName>
</protein>
<keyword evidence="2" id="KW-1185">Reference proteome</keyword>
<accession>A0ABS0M1T5</accession>
<dbReference type="PANTHER" id="PTHR35560:SF3">
    <property type="entry name" value="PEPTIDASE S9 PROLYL OLIGOPEPTIDASE CATALYTIC DOMAIN-CONTAINING PROTEIN"/>
    <property type="match status" value="1"/>
</dbReference>
<organism evidence="1 2">
    <name type="scientific">Serratia surfactantfaciens</name>
    <dbReference type="NCBI Taxonomy" id="2741499"/>
    <lineage>
        <taxon>Bacteria</taxon>
        <taxon>Pseudomonadati</taxon>
        <taxon>Pseudomonadota</taxon>
        <taxon>Gammaproteobacteria</taxon>
        <taxon>Enterobacterales</taxon>
        <taxon>Yersiniaceae</taxon>
        <taxon>Serratia</taxon>
    </lineage>
</organism>
<dbReference type="SUPFAM" id="SSF53474">
    <property type="entry name" value="alpha/beta-Hydrolases"/>
    <property type="match status" value="1"/>
</dbReference>
<dbReference type="EMBL" id="JADUMB010000005">
    <property type="protein sequence ID" value="MBH1921521.1"/>
    <property type="molecule type" value="Genomic_DNA"/>
</dbReference>
<reference evidence="1 2" key="1">
    <citation type="submission" date="2020-11" db="EMBL/GenBank/DDBJ databases">
        <title>Enhanced detection system for hospital associated transmission using whole genome sequencing surveillance.</title>
        <authorList>
            <person name="Harrison L.H."/>
            <person name="Van Tyne D."/>
            <person name="Marsh J.W."/>
            <person name="Griffith M.P."/>
            <person name="Snyder D.J."/>
            <person name="Cooper V.S."/>
            <person name="Mustapha M."/>
        </authorList>
    </citation>
    <scope>NUCLEOTIDE SEQUENCE [LARGE SCALE GENOMIC DNA]</scope>
    <source>
        <strain evidence="1 2">SER00227</strain>
    </source>
</reference>
<sequence length="365" mass="39290">MAGSTESGAIHSASILTALRRLLSTVVAATLFTSQPLHAEPTLGRISTPFHVTTAAGDVTYYVAHEHSAQPRSALVVIHGHPRDAAKTLQAAIDAAQAAGAGSDTLLAAPLFQVPEKLATHCHSTGLPRPQDGDALWRCGSWIEGGLDNGGKTGSFNAMDKLLADLHRRWPSLQTITLAGFSAGAQFVQHYVGFANPPDGVRVRYVVADPGSWLYFDSLRPQPTNWENCTSEKTCRFHWQTADAGQCPQANRWKYGLETLPAHLQLSADAARRRYAAADITYLAAADDTGAAPGAYYRILDKSCAAELQGPYRLQRALAYADYDRRYLAPDKPHRLTIVPGCGHNVACVFPAPAARPALFPINAD</sequence>
<comment type="caution">
    <text evidence="1">The sequence shown here is derived from an EMBL/GenBank/DDBJ whole genome shotgun (WGS) entry which is preliminary data.</text>
</comment>
<evidence type="ECO:0000313" key="1">
    <source>
        <dbReference type="EMBL" id="MBH1921521.1"/>
    </source>
</evidence>
<dbReference type="Proteomes" id="UP000635335">
    <property type="component" value="Unassembled WGS sequence"/>
</dbReference>
<name>A0ABS0M1T5_9GAMM</name>
<gene>
    <name evidence="1" type="ORF">I5U16_15325</name>
</gene>
<dbReference type="InterPro" id="IPR029058">
    <property type="entry name" value="AB_hydrolase_fold"/>
</dbReference>
<evidence type="ECO:0000313" key="2">
    <source>
        <dbReference type="Proteomes" id="UP000635335"/>
    </source>
</evidence>
<dbReference type="PANTHER" id="PTHR35560">
    <property type="entry name" value="BLL0132 PROTEIN"/>
    <property type="match status" value="1"/>
</dbReference>